<comment type="caution">
    <text evidence="1">The sequence shown here is derived from an EMBL/GenBank/DDBJ whole genome shotgun (WGS) entry which is preliminary data.</text>
</comment>
<evidence type="ECO:0000313" key="1">
    <source>
        <dbReference type="EMBL" id="MFC7421185.1"/>
    </source>
</evidence>
<gene>
    <name evidence="1" type="ORF">ACFQNF_15085</name>
</gene>
<organism evidence="1 2">
    <name type="scientific">Iodobacter arcticus</name>
    <dbReference type="NCBI Taxonomy" id="590593"/>
    <lineage>
        <taxon>Bacteria</taxon>
        <taxon>Pseudomonadati</taxon>
        <taxon>Pseudomonadota</taxon>
        <taxon>Betaproteobacteria</taxon>
        <taxon>Neisseriales</taxon>
        <taxon>Chitinibacteraceae</taxon>
        <taxon>Iodobacter</taxon>
    </lineage>
</organism>
<dbReference type="EMBL" id="JBHTBQ010000033">
    <property type="protein sequence ID" value="MFC7421185.1"/>
    <property type="molecule type" value="Genomic_DNA"/>
</dbReference>
<reference evidence="2" key="1">
    <citation type="journal article" date="2019" name="Int. J. Syst. Evol. Microbiol.">
        <title>The Global Catalogue of Microorganisms (GCM) 10K type strain sequencing project: providing services to taxonomists for standard genome sequencing and annotation.</title>
        <authorList>
            <consortium name="The Broad Institute Genomics Platform"/>
            <consortium name="The Broad Institute Genome Sequencing Center for Infectious Disease"/>
            <person name="Wu L."/>
            <person name="Ma J."/>
        </authorList>
    </citation>
    <scope>NUCLEOTIDE SEQUENCE [LARGE SCALE GENOMIC DNA]</scope>
    <source>
        <strain evidence="2">CCUG 62945</strain>
    </source>
</reference>
<dbReference type="RefSeq" id="WP_380188753.1">
    <property type="nucleotide sequence ID" value="NZ_JBHTBQ010000033.1"/>
</dbReference>
<evidence type="ECO:0000313" key="2">
    <source>
        <dbReference type="Proteomes" id="UP001596473"/>
    </source>
</evidence>
<protein>
    <submittedName>
        <fullName evidence="1">Uncharacterized protein</fullName>
    </submittedName>
</protein>
<sequence>MRKPLLSIFGWAILRFEVAQAAAHLGLNVGDAIAVFRGVKMHPTRQDQWLEEQRARSILQALAGVDAQHRAGYLEV</sequence>
<dbReference type="Proteomes" id="UP001596473">
    <property type="component" value="Unassembled WGS sequence"/>
</dbReference>
<keyword evidence="2" id="KW-1185">Reference proteome</keyword>
<name>A0ABW2R545_9NEIS</name>
<proteinExistence type="predicted"/>
<accession>A0ABW2R545</accession>